<evidence type="ECO:0000313" key="1">
    <source>
        <dbReference type="EMBL" id="KAK7496705.1"/>
    </source>
</evidence>
<dbReference type="EMBL" id="JACVVK020000065">
    <property type="protein sequence ID" value="KAK7496705.1"/>
    <property type="molecule type" value="Genomic_DNA"/>
</dbReference>
<gene>
    <name evidence="1" type="ORF">BaRGS_00012112</name>
</gene>
<reference evidence="1 2" key="1">
    <citation type="journal article" date="2023" name="Sci. Data">
        <title>Genome assembly of the Korean intertidal mud-creeper Batillaria attramentaria.</title>
        <authorList>
            <person name="Patra A.K."/>
            <person name="Ho P.T."/>
            <person name="Jun S."/>
            <person name="Lee S.J."/>
            <person name="Kim Y."/>
            <person name="Won Y.J."/>
        </authorList>
    </citation>
    <scope>NUCLEOTIDE SEQUENCE [LARGE SCALE GENOMIC DNA]</scope>
    <source>
        <strain evidence="1">Wonlab-2016</strain>
    </source>
</reference>
<protein>
    <submittedName>
        <fullName evidence="1">Uncharacterized protein</fullName>
    </submittedName>
</protein>
<comment type="caution">
    <text evidence="1">The sequence shown here is derived from an EMBL/GenBank/DDBJ whole genome shotgun (WGS) entry which is preliminary data.</text>
</comment>
<proteinExistence type="predicted"/>
<evidence type="ECO:0000313" key="2">
    <source>
        <dbReference type="Proteomes" id="UP001519460"/>
    </source>
</evidence>
<organism evidence="1 2">
    <name type="scientific">Batillaria attramentaria</name>
    <dbReference type="NCBI Taxonomy" id="370345"/>
    <lineage>
        <taxon>Eukaryota</taxon>
        <taxon>Metazoa</taxon>
        <taxon>Spiralia</taxon>
        <taxon>Lophotrochozoa</taxon>
        <taxon>Mollusca</taxon>
        <taxon>Gastropoda</taxon>
        <taxon>Caenogastropoda</taxon>
        <taxon>Sorbeoconcha</taxon>
        <taxon>Cerithioidea</taxon>
        <taxon>Batillariidae</taxon>
        <taxon>Batillaria</taxon>
    </lineage>
</organism>
<dbReference type="AlphaFoldDB" id="A0ABD0LBS5"/>
<accession>A0ABD0LBS5</accession>
<name>A0ABD0LBS5_9CAEN</name>
<keyword evidence="2" id="KW-1185">Reference proteome</keyword>
<sequence length="100" mass="11498">MTHWSSPLAALFPKQATHAKQQGIAELLDRRDPQLIPVNDSCRLIRQWSFVWLSPSKHSTSCALVGKVKLRTGVEKNQKDVGVFSFCEFNEHMINMKERF</sequence>
<dbReference type="Proteomes" id="UP001519460">
    <property type="component" value="Unassembled WGS sequence"/>
</dbReference>